<gene>
    <name evidence="1" type="ORF">J42TS3_23350</name>
</gene>
<keyword evidence="2" id="KW-1185">Reference proteome</keyword>
<comment type="caution">
    <text evidence="1">The sequence shown here is derived from an EMBL/GenBank/DDBJ whole genome shotgun (WGS) entry which is preliminary data.</text>
</comment>
<reference evidence="1 2" key="1">
    <citation type="submission" date="2021-03" db="EMBL/GenBank/DDBJ databases">
        <title>Antimicrobial resistance genes in bacteria isolated from Japanese honey, and their potential for conferring macrolide and lincosamide resistance in the American foulbrood pathogen Paenibacillus larvae.</title>
        <authorList>
            <person name="Okamoto M."/>
            <person name="Kumagai M."/>
            <person name="Kanamori H."/>
            <person name="Takamatsu D."/>
        </authorList>
    </citation>
    <scope>NUCLEOTIDE SEQUENCE [LARGE SCALE GENOMIC DNA]</scope>
    <source>
        <strain evidence="1 2">J42TS3</strain>
    </source>
</reference>
<accession>A0ABQ4MBD9</accession>
<dbReference type="EMBL" id="BOSL01000006">
    <property type="protein sequence ID" value="GIP53300.1"/>
    <property type="molecule type" value="Genomic_DNA"/>
</dbReference>
<name>A0ABQ4MBD9_9BACL</name>
<sequence>MKKSKMILLLVFLIILLSLVITWRTGLLELWSKGISSIANNTEKYSDEAGYVLDGSYTIQIDLADIQSNIGKELYNDGRHKIIVEEINNSGVSAEGINIGFRSFGDYSTDGATLISGVHHKTNNDRTFSTLMTAQLIAKYKNKQYGGAISGVSGLNYKSGDDFSFNINPVEALRDKGKVELTVSNLYLNIWKKK</sequence>
<organism evidence="1 2">
    <name type="scientific">Paenibacillus vini</name>
    <dbReference type="NCBI Taxonomy" id="1476024"/>
    <lineage>
        <taxon>Bacteria</taxon>
        <taxon>Bacillati</taxon>
        <taxon>Bacillota</taxon>
        <taxon>Bacilli</taxon>
        <taxon>Bacillales</taxon>
        <taxon>Paenibacillaceae</taxon>
        <taxon>Paenibacillus</taxon>
    </lineage>
</organism>
<dbReference type="Proteomes" id="UP000679992">
    <property type="component" value="Unassembled WGS sequence"/>
</dbReference>
<dbReference type="RefSeq" id="WP_244861494.1">
    <property type="nucleotide sequence ID" value="NZ_BOSL01000006.1"/>
</dbReference>
<proteinExistence type="predicted"/>
<evidence type="ECO:0000313" key="1">
    <source>
        <dbReference type="EMBL" id="GIP53300.1"/>
    </source>
</evidence>
<protein>
    <submittedName>
        <fullName evidence="1">Uncharacterized protein</fullName>
    </submittedName>
</protein>
<evidence type="ECO:0000313" key="2">
    <source>
        <dbReference type="Proteomes" id="UP000679992"/>
    </source>
</evidence>